<dbReference type="InterPro" id="IPR043132">
    <property type="entry name" value="BCAT-like_C"/>
</dbReference>
<sequence>MHPCGECFEVVDPAEVDAVHAHRSGSPRHTLKCMGAGGGAIGSTLVWRPDAAGTTRAFTTVDWCDPGQGGVAVADSFRLDGGRVRGLAHHRQRFLASAAINGPGELERATAFWEDALAALRTIVAADPEHPALFPRLERRERGEFRLLVRPSPPIVTGDGLAAITVATATHDPRRVPLVKGPDLERLAALRTQAQLAGADEAVIVDARGRLVEGAYSSLLIARDGRLAVIGQPAPRIPSVTERLVRDAARTHGLAVDEARPTVAELARTSLWVLSALHGARAVERWVDGPVLVRDGERDAWLRHTLANAATAL</sequence>
<dbReference type="KEGG" id="malk:MalAC0309_1730"/>
<dbReference type="InterPro" id="IPR001544">
    <property type="entry name" value="Aminotrans_IV"/>
</dbReference>
<organism evidence="1 2">
    <name type="scientific">Microcella alkaliphila</name>
    <dbReference type="NCBI Taxonomy" id="279828"/>
    <lineage>
        <taxon>Bacteria</taxon>
        <taxon>Bacillati</taxon>
        <taxon>Actinomycetota</taxon>
        <taxon>Actinomycetes</taxon>
        <taxon>Micrococcales</taxon>
        <taxon>Microbacteriaceae</taxon>
        <taxon>Microcella</taxon>
    </lineage>
</organism>
<dbReference type="Pfam" id="PF01063">
    <property type="entry name" value="Aminotran_4"/>
    <property type="match status" value="1"/>
</dbReference>
<evidence type="ECO:0000313" key="2">
    <source>
        <dbReference type="Proteomes" id="UP000218965"/>
    </source>
</evidence>
<dbReference type="Proteomes" id="UP000218965">
    <property type="component" value="Chromosome"/>
</dbReference>
<dbReference type="AlphaFoldDB" id="A0A0U5CGB9"/>
<accession>A0A0U5CGB9</accession>
<evidence type="ECO:0008006" key="3">
    <source>
        <dbReference type="Google" id="ProtNLM"/>
    </source>
</evidence>
<protein>
    <recommendedName>
        <fullName evidence="3">4-amino-4-deoxychorismate lyase</fullName>
    </recommendedName>
</protein>
<dbReference type="Gene3D" id="3.20.10.10">
    <property type="entry name" value="D-amino Acid Aminotransferase, subunit A, domain 2"/>
    <property type="match status" value="1"/>
</dbReference>
<dbReference type="SUPFAM" id="SSF56752">
    <property type="entry name" value="D-aminoacid aminotransferase-like PLP-dependent enzymes"/>
    <property type="match status" value="1"/>
</dbReference>
<dbReference type="InterPro" id="IPR036038">
    <property type="entry name" value="Aminotransferase-like"/>
</dbReference>
<proteinExistence type="predicted"/>
<name>A0A0U5CGB9_9MICO</name>
<dbReference type="GO" id="GO:0003824">
    <property type="term" value="F:catalytic activity"/>
    <property type="evidence" value="ECO:0007669"/>
    <property type="project" value="InterPro"/>
</dbReference>
<evidence type="ECO:0000313" key="1">
    <source>
        <dbReference type="EMBL" id="BAU32578.1"/>
    </source>
</evidence>
<reference evidence="2" key="1">
    <citation type="submission" date="2015-12" db="EMBL/GenBank/DDBJ databases">
        <authorList>
            <person name="Shamseldin A."/>
            <person name="Moawad H."/>
            <person name="Abd El-Rahim W.M."/>
            <person name="Sadowsky M.J."/>
        </authorList>
    </citation>
    <scope>NUCLEOTIDE SEQUENCE [LARGE SCALE GENOMIC DNA]</scope>
    <source>
        <strain evidence="2">JAM AC0309</strain>
    </source>
</reference>
<reference evidence="1 2" key="2">
    <citation type="submission" date="2016-01" db="EMBL/GenBank/DDBJ databases">
        <title>Microcella alkaliphila JAM AC0309 whole genome shotgun sequence.</title>
        <authorList>
            <person name="Kurata A."/>
            <person name="Hirose Y."/>
            <person name="Kishimoto N."/>
            <person name="Kobayashi T."/>
        </authorList>
    </citation>
    <scope>NUCLEOTIDE SEQUENCE [LARGE SCALE GENOMIC DNA]</scope>
    <source>
        <strain evidence="1 2">JAM AC0309</strain>
    </source>
</reference>
<dbReference type="EMBL" id="AP017315">
    <property type="protein sequence ID" value="BAU32578.1"/>
    <property type="molecule type" value="Genomic_DNA"/>
</dbReference>
<gene>
    <name evidence="1" type="ORF">MalAC0309_1730</name>
</gene>